<dbReference type="InParanoid" id="E4WUY3"/>
<evidence type="ECO:0000313" key="12">
    <source>
        <dbReference type="EMBL" id="CBY21665.1"/>
    </source>
</evidence>
<sequence>MDVEPMSLGSPQQTPGSNDRLGKPGSQTFLPNFLIGSSQSTPTVTRSLQSAVSPKSQNTPGTPGSRSESQLAKPRLPDRTEVKSFGPPVASLNALFSPSSPTTHNKSVGGNASMIISDDQNQSFTSTAQNGVPKSPTQLDPFFQNGGRVTSDPTWITIFGFPSAAEAFIIRQFRQYGVIVNYIPQTENANWIHVQYSNRHQAKKALSKNGKIIDGNIMIGVIPCIVDPGQEEVASVDMTKFGNTFNATQTAAENIAPRSRSILGDKSFNSFSPSVSGTPTRRGMRRMHSVAGHSMSTANHYSNDTNTPKKDNSLMGKTMSLFFGDW</sequence>
<evidence type="ECO:0000256" key="3">
    <source>
        <dbReference type="ARBA" id="ARBA00022448"/>
    </source>
</evidence>
<evidence type="ECO:0000313" key="14">
    <source>
        <dbReference type="Proteomes" id="UP000001307"/>
    </source>
</evidence>
<dbReference type="InterPro" id="IPR017389">
    <property type="entry name" value="Nucleoporin_NUP53"/>
</dbReference>
<keyword evidence="5 9" id="KW-0653">Protein transport</keyword>
<dbReference type="InterPro" id="IPR035979">
    <property type="entry name" value="RBD_domain_sf"/>
</dbReference>
<proteinExistence type="inferred from homology"/>
<dbReference type="CDD" id="cd12441">
    <property type="entry name" value="RRM_Nup53_like"/>
    <property type="match status" value="1"/>
</dbReference>
<dbReference type="GO" id="GO:0017056">
    <property type="term" value="F:structural constituent of nuclear pore"/>
    <property type="evidence" value="ECO:0007669"/>
    <property type="project" value="InterPro"/>
</dbReference>
<dbReference type="SUPFAM" id="SSF54928">
    <property type="entry name" value="RNA-binding domain, RBD"/>
    <property type="match status" value="1"/>
</dbReference>
<dbReference type="InterPro" id="IPR007846">
    <property type="entry name" value="RRM_NUP35_dom"/>
</dbReference>
<organism evidence="12">
    <name type="scientific">Oikopleura dioica</name>
    <name type="common">Tunicate</name>
    <dbReference type="NCBI Taxonomy" id="34765"/>
    <lineage>
        <taxon>Eukaryota</taxon>
        <taxon>Metazoa</taxon>
        <taxon>Chordata</taxon>
        <taxon>Tunicata</taxon>
        <taxon>Appendicularia</taxon>
        <taxon>Copelata</taxon>
        <taxon>Oikopleuridae</taxon>
        <taxon>Oikopleura</taxon>
    </lineage>
</organism>
<keyword evidence="4 9" id="KW-0509">mRNA transport</keyword>
<feature type="region of interest" description="Disordered" evidence="10">
    <location>
        <begin position="295"/>
        <end position="314"/>
    </location>
</feature>
<dbReference type="PANTHER" id="PTHR21527:SF6">
    <property type="entry name" value="NUCLEOPORIN NUP35"/>
    <property type="match status" value="1"/>
</dbReference>
<protein>
    <recommendedName>
        <fullName evidence="9">Nucleoporin NUP53</fullName>
    </recommendedName>
</protein>
<dbReference type="EMBL" id="FN654340">
    <property type="protein sequence ID" value="CBY32256.1"/>
    <property type="molecule type" value="Genomic_DNA"/>
</dbReference>
<feature type="compositionally biased region" description="Polar residues" evidence="10">
    <location>
        <begin position="118"/>
        <end position="138"/>
    </location>
</feature>
<evidence type="ECO:0000313" key="13">
    <source>
        <dbReference type="EMBL" id="CBY32256.1"/>
    </source>
</evidence>
<evidence type="ECO:0000256" key="4">
    <source>
        <dbReference type="ARBA" id="ARBA00022816"/>
    </source>
</evidence>
<dbReference type="OrthoDB" id="3365060at2759"/>
<dbReference type="Gene3D" id="3.30.70.330">
    <property type="match status" value="1"/>
</dbReference>
<dbReference type="Proteomes" id="UP000011014">
    <property type="component" value="Unassembled WGS sequence"/>
</dbReference>
<evidence type="ECO:0000256" key="7">
    <source>
        <dbReference type="ARBA" id="ARBA00023132"/>
    </source>
</evidence>
<keyword evidence="14" id="KW-1185">Reference proteome</keyword>
<dbReference type="FunCoup" id="E4WUY3">
    <property type="interactions" value="435"/>
</dbReference>
<dbReference type="GO" id="GO:0044615">
    <property type="term" value="C:nuclear pore nuclear basket"/>
    <property type="evidence" value="ECO:0007669"/>
    <property type="project" value="TreeGrafter"/>
</dbReference>
<dbReference type="InterPro" id="IPR012677">
    <property type="entry name" value="Nucleotide-bd_a/b_plait_sf"/>
</dbReference>
<dbReference type="GO" id="GO:0031965">
    <property type="term" value="C:nuclear membrane"/>
    <property type="evidence" value="ECO:0007669"/>
    <property type="project" value="InterPro"/>
</dbReference>
<feature type="region of interest" description="Disordered" evidence="10">
    <location>
        <begin position="1"/>
        <end position="145"/>
    </location>
</feature>
<dbReference type="GO" id="GO:0006607">
    <property type="term" value="P:NLS-bearing protein import into nucleus"/>
    <property type="evidence" value="ECO:0007669"/>
    <property type="project" value="TreeGrafter"/>
</dbReference>
<comment type="subcellular location">
    <subcellularLocation>
        <location evidence="1 9">Nucleus</location>
        <location evidence="1 9">Nuclear pore complex</location>
    </subcellularLocation>
</comment>
<comment type="function">
    <text evidence="9">Functions as a component of the nuclear pore complex (NPC).</text>
</comment>
<dbReference type="GO" id="GO:0005543">
    <property type="term" value="F:phospholipid binding"/>
    <property type="evidence" value="ECO:0007669"/>
    <property type="project" value="TreeGrafter"/>
</dbReference>
<evidence type="ECO:0000256" key="2">
    <source>
        <dbReference type="ARBA" id="ARBA00009454"/>
    </source>
</evidence>
<keyword evidence="8 9" id="KW-0539">Nucleus</keyword>
<feature type="compositionally biased region" description="Polar residues" evidence="10">
    <location>
        <begin position="295"/>
        <end position="306"/>
    </location>
</feature>
<dbReference type="Proteomes" id="UP000001307">
    <property type="component" value="Unassembled WGS sequence"/>
</dbReference>
<dbReference type="Pfam" id="PF05172">
    <property type="entry name" value="RRM_Nup35"/>
    <property type="match status" value="1"/>
</dbReference>
<evidence type="ECO:0000256" key="9">
    <source>
        <dbReference type="PIRNR" id="PIRNR038119"/>
    </source>
</evidence>
<keyword evidence="3 9" id="KW-0813">Transport</keyword>
<evidence type="ECO:0000256" key="5">
    <source>
        <dbReference type="ARBA" id="ARBA00022927"/>
    </source>
</evidence>
<feature type="compositionally biased region" description="Polar residues" evidence="10">
    <location>
        <begin position="25"/>
        <end position="70"/>
    </location>
</feature>
<dbReference type="PANTHER" id="PTHR21527">
    <property type="entry name" value="NUCLEOPORIN NUP35"/>
    <property type="match status" value="1"/>
</dbReference>
<dbReference type="GO" id="GO:0051028">
    <property type="term" value="P:mRNA transport"/>
    <property type="evidence" value="ECO:0007669"/>
    <property type="project" value="UniProtKB-UniRule"/>
</dbReference>
<accession>E4WUY3</accession>
<keyword evidence="7 9" id="KW-0906">Nuclear pore complex</keyword>
<dbReference type="EMBL" id="FN653017">
    <property type="protein sequence ID" value="CBY21665.1"/>
    <property type="molecule type" value="Genomic_DNA"/>
</dbReference>
<dbReference type="GO" id="GO:0044613">
    <property type="term" value="C:nuclear pore central transport channel"/>
    <property type="evidence" value="ECO:0007669"/>
    <property type="project" value="TreeGrafter"/>
</dbReference>
<evidence type="ECO:0000259" key="11">
    <source>
        <dbReference type="PROSITE" id="PS51472"/>
    </source>
</evidence>
<reference evidence="12" key="1">
    <citation type="journal article" date="2010" name="Science">
        <title>Plasticity of animal genome architecture unmasked by rapid evolution of a pelagic tunicate.</title>
        <authorList>
            <person name="Denoeud F."/>
            <person name="Henriet S."/>
            <person name="Mungpakdee S."/>
            <person name="Aury J.M."/>
            <person name="Da Silva C."/>
            <person name="Brinkmann H."/>
            <person name="Mikhaleva J."/>
            <person name="Olsen L.C."/>
            <person name="Jubin C."/>
            <person name="Canestro C."/>
            <person name="Bouquet J.M."/>
            <person name="Danks G."/>
            <person name="Poulain J."/>
            <person name="Campsteijn C."/>
            <person name="Adamski M."/>
            <person name="Cross I."/>
            <person name="Yadetie F."/>
            <person name="Muffato M."/>
            <person name="Louis A."/>
            <person name="Butcher S."/>
            <person name="Tsagkogeorga G."/>
            <person name="Konrad A."/>
            <person name="Singh S."/>
            <person name="Jensen M.F."/>
            <person name="Cong E.H."/>
            <person name="Eikeseth-Otteraa H."/>
            <person name="Noel B."/>
            <person name="Anthouard V."/>
            <person name="Porcel B.M."/>
            <person name="Kachouri-Lafond R."/>
            <person name="Nishino A."/>
            <person name="Ugolini M."/>
            <person name="Chourrout P."/>
            <person name="Nishida H."/>
            <person name="Aasland R."/>
            <person name="Huzurbazar S."/>
            <person name="Westhof E."/>
            <person name="Delsuc F."/>
            <person name="Lehrach H."/>
            <person name="Reinhardt R."/>
            <person name="Weissenbach J."/>
            <person name="Roy S.W."/>
            <person name="Artiguenave F."/>
            <person name="Postlethwait J.H."/>
            <person name="Manak J.R."/>
            <person name="Thompson E.M."/>
            <person name="Jaillon O."/>
            <person name="Du Pasquier L."/>
            <person name="Boudinot P."/>
            <person name="Liberles D.A."/>
            <person name="Volff J.N."/>
            <person name="Philippe H."/>
            <person name="Lenhard B."/>
            <person name="Roest Crollius H."/>
            <person name="Wincker P."/>
            <person name="Chourrout D."/>
        </authorList>
    </citation>
    <scope>NUCLEOTIDE SEQUENCE [LARGE SCALE GENOMIC DNA]</scope>
</reference>
<evidence type="ECO:0000256" key="10">
    <source>
        <dbReference type="SAM" id="MobiDB-lite"/>
    </source>
</evidence>
<dbReference type="AlphaFoldDB" id="E4WUY3"/>
<dbReference type="PIRSF" id="PIRSF038119">
    <property type="entry name" value="Nucleoporin_NUP53"/>
    <property type="match status" value="1"/>
</dbReference>
<feature type="domain" description="RRM Nup35-type" evidence="11">
    <location>
        <begin position="150"/>
        <end position="231"/>
    </location>
</feature>
<dbReference type="PROSITE" id="PS51472">
    <property type="entry name" value="RRM_NUP35"/>
    <property type="match status" value="1"/>
</dbReference>
<dbReference type="GO" id="GO:0006999">
    <property type="term" value="P:nuclear pore organization"/>
    <property type="evidence" value="ECO:0007669"/>
    <property type="project" value="TreeGrafter"/>
</dbReference>
<evidence type="ECO:0000256" key="6">
    <source>
        <dbReference type="ARBA" id="ARBA00023010"/>
    </source>
</evidence>
<keyword evidence="6 9" id="KW-0811">Translocation</keyword>
<evidence type="ECO:0000256" key="8">
    <source>
        <dbReference type="ARBA" id="ARBA00023242"/>
    </source>
</evidence>
<feature type="compositionally biased region" description="Polar residues" evidence="10">
    <location>
        <begin position="94"/>
        <end position="110"/>
    </location>
</feature>
<gene>
    <name evidence="12" type="ORF">GSOID_T00009439001</name>
    <name evidence="13" type="ORF">GSOID_T00030675001</name>
</gene>
<comment type="similarity">
    <text evidence="2 9">Belongs to the Nup35 family.</text>
</comment>
<dbReference type="GO" id="GO:0003676">
    <property type="term" value="F:nucleic acid binding"/>
    <property type="evidence" value="ECO:0007669"/>
    <property type="project" value="InterPro"/>
</dbReference>
<evidence type="ECO:0000256" key="1">
    <source>
        <dbReference type="ARBA" id="ARBA00004567"/>
    </source>
</evidence>
<dbReference type="FunFam" id="3.30.70.330:FF:000095">
    <property type="entry name" value="Putative Nucleoporin NUP53"/>
    <property type="match status" value="1"/>
</dbReference>
<name>E4WUY3_OIKDI</name>